<dbReference type="HAMAP" id="MF_00150">
    <property type="entry name" value="ArgC_type1"/>
    <property type="match status" value="1"/>
</dbReference>
<evidence type="ECO:0000256" key="7">
    <source>
        <dbReference type="HAMAP-Rule" id="MF_00150"/>
    </source>
</evidence>
<dbReference type="InterPro" id="IPR023013">
    <property type="entry name" value="AGPR_AS"/>
</dbReference>
<dbReference type="AlphaFoldDB" id="A0A2V3W6Y4"/>
<evidence type="ECO:0000256" key="4">
    <source>
        <dbReference type="ARBA" id="ARBA00022857"/>
    </source>
</evidence>
<dbReference type="FunFam" id="3.30.360.10:FF:000014">
    <property type="entry name" value="N-acetyl-gamma-glutamyl-phosphate reductase"/>
    <property type="match status" value="1"/>
</dbReference>
<name>A0A2V3W6Y4_9BACI</name>
<evidence type="ECO:0000256" key="8">
    <source>
        <dbReference type="PROSITE-ProRule" id="PRU10010"/>
    </source>
</evidence>
<evidence type="ECO:0000259" key="9">
    <source>
        <dbReference type="SMART" id="SM00859"/>
    </source>
</evidence>
<evidence type="ECO:0000313" key="10">
    <source>
        <dbReference type="EMBL" id="PXW88015.1"/>
    </source>
</evidence>
<dbReference type="GO" id="GO:0051287">
    <property type="term" value="F:NAD binding"/>
    <property type="evidence" value="ECO:0007669"/>
    <property type="project" value="InterPro"/>
</dbReference>
<dbReference type="Proteomes" id="UP000247978">
    <property type="component" value="Unassembled WGS sequence"/>
</dbReference>
<evidence type="ECO:0000313" key="11">
    <source>
        <dbReference type="Proteomes" id="UP000247978"/>
    </source>
</evidence>
<dbReference type="GO" id="GO:0006526">
    <property type="term" value="P:L-arginine biosynthetic process"/>
    <property type="evidence" value="ECO:0007669"/>
    <property type="project" value="UniProtKB-UniRule"/>
</dbReference>
<dbReference type="Gene3D" id="3.30.360.10">
    <property type="entry name" value="Dihydrodipicolinate Reductase, domain 2"/>
    <property type="match status" value="1"/>
</dbReference>
<dbReference type="Pfam" id="PF22698">
    <property type="entry name" value="Semialdhyde_dhC_1"/>
    <property type="match status" value="1"/>
</dbReference>
<dbReference type="OrthoDB" id="9801289at2"/>
<keyword evidence="3 7" id="KW-0028">Amino-acid biosynthesis</keyword>
<dbReference type="InterPro" id="IPR050085">
    <property type="entry name" value="AGPR"/>
</dbReference>
<dbReference type="NCBIfam" id="TIGR01850">
    <property type="entry name" value="argC"/>
    <property type="match status" value="1"/>
</dbReference>
<dbReference type="InterPro" id="IPR000534">
    <property type="entry name" value="Semialdehyde_DH_NAD-bd"/>
</dbReference>
<evidence type="ECO:0000256" key="1">
    <source>
        <dbReference type="ARBA" id="ARBA00004862"/>
    </source>
</evidence>
<dbReference type="GO" id="GO:0070401">
    <property type="term" value="F:NADP+ binding"/>
    <property type="evidence" value="ECO:0007669"/>
    <property type="project" value="InterPro"/>
</dbReference>
<keyword evidence="7" id="KW-0963">Cytoplasm</keyword>
<comment type="similarity">
    <text evidence="7">Belongs to the NAGSA dehydrogenase family. Type 1 subfamily.</text>
</comment>
<dbReference type="CDD" id="cd23934">
    <property type="entry name" value="AGPR_1_C"/>
    <property type="match status" value="1"/>
</dbReference>
<evidence type="ECO:0000256" key="3">
    <source>
        <dbReference type="ARBA" id="ARBA00022605"/>
    </source>
</evidence>
<organism evidence="10 11">
    <name type="scientific">Pseudogracilibacillus auburnensis</name>
    <dbReference type="NCBI Taxonomy" id="1494959"/>
    <lineage>
        <taxon>Bacteria</taxon>
        <taxon>Bacillati</taxon>
        <taxon>Bacillota</taxon>
        <taxon>Bacilli</taxon>
        <taxon>Bacillales</taxon>
        <taxon>Bacillaceae</taxon>
        <taxon>Pseudogracilibacillus</taxon>
    </lineage>
</organism>
<dbReference type="EMBL" id="QJJQ01000004">
    <property type="protein sequence ID" value="PXW88015.1"/>
    <property type="molecule type" value="Genomic_DNA"/>
</dbReference>
<dbReference type="Pfam" id="PF01118">
    <property type="entry name" value="Semialdhyde_dh"/>
    <property type="match status" value="1"/>
</dbReference>
<dbReference type="RefSeq" id="WP_110394838.1">
    <property type="nucleotide sequence ID" value="NZ_JBHUHB010000001.1"/>
</dbReference>
<dbReference type="GO" id="GO:0005737">
    <property type="term" value="C:cytoplasm"/>
    <property type="evidence" value="ECO:0007669"/>
    <property type="project" value="UniProtKB-SubCell"/>
</dbReference>
<evidence type="ECO:0000256" key="5">
    <source>
        <dbReference type="ARBA" id="ARBA00023002"/>
    </source>
</evidence>
<dbReference type="SUPFAM" id="SSF55347">
    <property type="entry name" value="Glyceraldehyde-3-phosphate dehydrogenase-like, C-terminal domain"/>
    <property type="match status" value="1"/>
</dbReference>
<dbReference type="GO" id="GO:0003942">
    <property type="term" value="F:N-acetyl-gamma-glutamyl-phosphate reductase activity"/>
    <property type="evidence" value="ECO:0007669"/>
    <property type="project" value="UniProtKB-UniRule"/>
</dbReference>
<comment type="function">
    <text evidence="7">Catalyzes the NADPH-dependent reduction of N-acetyl-5-glutamyl phosphate to yield N-acetyl-L-glutamate 5-semialdehyde.</text>
</comment>
<dbReference type="InterPro" id="IPR058924">
    <property type="entry name" value="AGPR_dimerisation_dom"/>
</dbReference>
<comment type="subcellular location">
    <subcellularLocation>
        <location evidence="7">Cytoplasm</location>
    </subcellularLocation>
</comment>
<dbReference type="InterPro" id="IPR036291">
    <property type="entry name" value="NAD(P)-bd_dom_sf"/>
</dbReference>
<keyword evidence="2 7" id="KW-0055">Arginine biosynthesis</keyword>
<dbReference type="SUPFAM" id="SSF51735">
    <property type="entry name" value="NAD(P)-binding Rossmann-fold domains"/>
    <property type="match status" value="1"/>
</dbReference>
<comment type="caution">
    <text evidence="10">The sequence shown here is derived from an EMBL/GenBank/DDBJ whole genome shotgun (WGS) entry which is preliminary data.</text>
</comment>
<feature type="active site" evidence="7 8">
    <location>
        <position position="149"/>
    </location>
</feature>
<feature type="domain" description="Semialdehyde dehydrogenase NAD-binding" evidence="9">
    <location>
        <begin position="2"/>
        <end position="141"/>
    </location>
</feature>
<dbReference type="Gene3D" id="3.40.50.720">
    <property type="entry name" value="NAD(P)-binding Rossmann-like Domain"/>
    <property type="match status" value="1"/>
</dbReference>
<gene>
    <name evidence="7" type="primary">argC</name>
    <name evidence="10" type="ORF">DFR56_104166</name>
</gene>
<proteinExistence type="inferred from homology"/>
<keyword evidence="5 7" id="KW-0560">Oxidoreductase</keyword>
<dbReference type="UniPathway" id="UPA00068">
    <property type="reaction ID" value="UER00108"/>
</dbReference>
<evidence type="ECO:0000256" key="6">
    <source>
        <dbReference type="ARBA" id="ARBA00050557"/>
    </source>
</evidence>
<accession>A0A2V3W6Y4</accession>
<keyword evidence="4 7" id="KW-0521">NADP</keyword>
<comment type="catalytic activity">
    <reaction evidence="6 7">
        <text>N-acetyl-L-glutamate 5-semialdehyde + phosphate + NADP(+) = N-acetyl-L-glutamyl 5-phosphate + NADPH + H(+)</text>
        <dbReference type="Rhea" id="RHEA:21588"/>
        <dbReference type="ChEBI" id="CHEBI:15378"/>
        <dbReference type="ChEBI" id="CHEBI:29123"/>
        <dbReference type="ChEBI" id="CHEBI:43474"/>
        <dbReference type="ChEBI" id="CHEBI:57783"/>
        <dbReference type="ChEBI" id="CHEBI:57936"/>
        <dbReference type="ChEBI" id="CHEBI:58349"/>
        <dbReference type="EC" id="1.2.1.38"/>
    </reaction>
</comment>
<dbReference type="PANTHER" id="PTHR32338">
    <property type="entry name" value="N-ACETYL-GAMMA-GLUTAMYL-PHOSPHATE REDUCTASE, CHLOROPLASTIC-RELATED-RELATED"/>
    <property type="match status" value="1"/>
</dbReference>
<protein>
    <recommendedName>
        <fullName evidence="7">N-acetyl-gamma-glutamyl-phosphate reductase</fullName>
        <shortName evidence="7">AGPR</shortName>
        <ecNumber evidence="7">1.2.1.38</ecNumber>
    </recommendedName>
    <alternativeName>
        <fullName evidence="7">N-acetyl-glutamate semialdehyde dehydrogenase</fullName>
        <shortName evidence="7">NAGSA dehydrogenase</shortName>
    </alternativeName>
</protein>
<keyword evidence="11" id="KW-1185">Reference proteome</keyword>
<dbReference type="InterPro" id="IPR000706">
    <property type="entry name" value="AGPR_type-1"/>
</dbReference>
<dbReference type="CDD" id="cd17895">
    <property type="entry name" value="AGPR_1_N"/>
    <property type="match status" value="1"/>
</dbReference>
<reference evidence="10 11" key="1">
    <citation type="submission" date="2018-05" db="EMBL/GenBank/DDBJ databases">
        <title>Genomic Encyclopedia of Type Strains, Phase IV (KMG-IV): sequencing the most valuable type-strain genomes for metagenomic binning, comparative biology and taxonomic classification.</title>
        <authorList>
            <person name="Goeker M."/>
        </authorList>
    </citation>
    <scope>NUCLEOTIDE SEQUENCE [LARGE SCALE GENOMIC DNA]</scope>
    <source>
        <strain evidence="10 11">DSM 28556</strain>
    </source>
</reference>
<dbReference type="EC" id="1.2.1.38" evidence="7"/>
<dbReference type="PANTHER" id="PTHR32338:SF10">
    <property type="entry name" value="N-ACETYL-GAMMA-GLUTAMYL-PHOSPHATE REDUCTASE, CHLOROPLASTIC-RELATED"/>
    <property type="match status" value="1"/>
</dbReference>
<evidence type="ECO:0000256" key="2">
    <source>
        <dbReference type="ARBA" id="ARBA00022571"/>
    </source>
</evidence>
<dbReference type="SMART" id="SM00859">
    <property type="entry name" value="Semialdhyde_dh"/>
    <property type="match status" value="1"/>
</dbReference>
<comment type="pathway">
    <text evidence="1 7">Amino-acid biosynthesis; L-arginine biosynthesis; N(2)-acetyl-L-ornithine from L-glutamate: step 3/4.</text>
</comment>
<dbReference type="PROSITE" id="PS01224">
    <property type="entry name" value="ARGC"/>
    <property type="match status" value="1"/>
</dbReference>
<sequence>MKVAIIGATGYGGAELVRILHRHPRVSIHSVHASSSQGEPLSNSFPHMQTIVHDQLQSVDLQKIAAEVDLVFTATPSGVAKELAPALLAEGVKVIDLSGDFRMNDREIYKKWYGIDAADEKLLNNAVYGLTEWIDVDLSEANLIANPGCYPTSVLLGLAPLVMNQKVDENTIIVDAKTGVSGAGKGFSAATHFAETNDNFKIYKVNQHQHTPEIEQMLQVWNSQTGAITFTTHLAPMTRGIMATMYATATEKTSTKELLDLFKESYHDKYFVRIRKEGEFPSTKEVYGSNFCDISLAYDERTNRITVVSVIDNLVKGASGQAVQNMNKMLGIDEKTGIDFMPVFP</sequence>